<reference evidence="1 2" key="1">
    <citation type="submission" date="2015-07" db="EMBL/GenBank/DDBJ databases">
        <title>Whole genome sequence of Herpetosiphon geysericola DSM 7119.</title>
        <authorList>
            <person name="Hemp J."/>
            <person name="Ward L.M."/>
            <person name="Pace L.A."/>
            <person name="Fischer W.W."/>
        </authorList>
    </citation>
    <scope>NUCLEOTIDE SEQUENCE [LARGE SCALE GENOMIC DNA]</scope>
    <source>
        <strain evidence="1 2">DSM 7119</strain>
    </source>
</reference>
<dbReference type="Gene3D" id="3.30.110.170">
    <property type="entry name" value="Protein of unknown function (DUF541), domain 1"/>
    <property type="match status" value="1"/>
</dbReference>
<dbReference type="OrthoDB" id="9785192at2"/>
<dbReference type="EMBL" id="LGKP01000007">
    <property type="protein sequence ID" value="KPL91188.1"/>
    <property type="molecule type" value="Genomic_DNA"/>
</dbReference>
<organism evidence="1 2">
    <name type="scientific">Herpetosiphon geysericola</name>
    <dbReference type="NCBI Taxonomy" id="70996"/>
    <lineage>
        <taxon>Bacteria</taxon>
        <taxon>Bacillati</taxon>
        <taxon>Chloroflexota</taxon>
        <taxon>Chloroflexia</taxon>
        <taxon>Herpetosiphonales</taxon>
        <taxon>Herpetosiphonaceae</taxon>
        <taxon>Herpetosiphon</taxon>
    </lineage>
</organism>
<evidence type="ECO:0000313" key="2">
    <source>
        <dbReference type="Proteomes" id="UP000050277"/>
    </source>
</evidence>
<evidence type="ECO:0000313" key="1">
    <source>
        <dbReference type="EMBL" id="KPL91188.1"/>
    </source>
</evidence>
<dbReference type="Proteomes" id="UP000050277">
    <property type="component" value="Unassembled WGS sequence"/>
</dbReference>
<dbReference type="RefSeq" id="WP_054533000.1">
    <property type="nucleotide sequence ID" value="NZ_LGKP01000007.1"/>
</dbReference>
<dbReference type="Gene3D" id="3.30.70.2970">
    <property type="entry name" value="Protein of unknown function (DUF541), domain 2"/>
    <property type="match status" value="1"/>
</dbReference>
<dbReference type="PANTHER" id="PTHR34387:SF1">
    <property type="entry name" value="PERIPLASMIC IMMUNOGENIC PROTEIN"/>
    <property type="match status" value="1"/>
</dbReference>
<dbReference type="InterPro" id="IPR007497">
    <property type="entry name" value="SIMPL/DUF541"/>
</dbReference>
<proteinExistence type="predicted"/>
<dbReference type="InterPro" id="IPR052022">
    <property type="entry name" value="26kDa_periplasmic_antigen"/>
</dbReference>
<dbReference type="STRING" id="70996.SE18_03335"/>
<comment type="caution">
    <text evidence="1">The sequence shown here is derived from an EMBL/GenBank/DDBJ whole genome shotgun (WGS) entry which is preliminary data.</text>
</comment>
<dbReference type="GO" id="GO:0006974">
    <property type="term" value="P:DNA damage response"/>
    <property type="evidence" value="ECO:0007669"/>
    <property type="project" value="TreeGrafter"/>
</dbReference>
<protein>
    <recommendedName>
        <fullName evidence="3">Periplasmic immunogenic protein</fullName>
    </recommendedName>
</protein>
<sequence length="244" mass="25446">MNTRNSIIGWSLALLLIVGFGIASLVILPRGSAAQTDTSNRKRISVTGRGEVKVTPDIAYVTIGVNTNAADAKSALNDNNAKMNALIEQLKAAGIAEADIQTTNLNISPSYDYSGNTPVLKGYDAINSVRVKVSVSAAGGLLDKVVEVGANNISGLSFDVADPATSLEAARQAAIKDAQLRAEQYAAVSNAQVGEVLVISETVTPVTYPGSFEQSRDMAAGSGAPIQPGQQSQVIEVQVIFELK</sequence>
<gene>
    <name evidence="1" type="ORF">SE18_03335</name>
</gene>
<accession>A0A0P6YM22</accession>
<name>A0A0P6YM22_9CHLR</name>
<dbReference type="Pfam" id="PF04402">
    <property type="entry name" value="SIMPL"/>
    <property type="match status" value="1"/>
</dbReference>
<dbReference type="AlphaFoldDB" id="A0A0P6YM22"/>
<evidence type="ECO:0008006" key="3">
    <source>
        <dbReference type="Google" id="ProtNLM"/>
    </source>
</evidence>
<keyword evidence="2" id="KW-1185">Reference proteome</keyword>
<dbReference type="PANTHER" id="PTHR34387">
    <property type="entry name" value="SLR1258 PROTEIN"/>
    <property type="match status" value="1"/>
</dbReference>